<reference evidence="8 9" key="1">
    <citation type="submission" date="2020-08" db="EMBL/GenBank/DDBJ databases">
        <title>Bridging the membrane lipid divide: bacteria of the FCB group superphylum have the potential to synthesize archaeal ether lipids.</title>
        <authorList>
            <person name="Villanueva L."/>
            <person name="Von Meijenfeldt F.A.B."/>
            <person name="Westbye A.B."/>
            <person name="Yadav S."/>
            <person name="Hopmans E.C."/>
            <person name="Dutilh B.E."/>
            <person name="Sinninghe Damste J.S."/>
        </authorList>
    </citation>
    <scope>NUCLEOTIDE SEQUENCE [LARGE SCALE GENOMIC DNA]</scope>
    <source>
        <strain evidence="8">NIOZ-UU17</strain>
    </source>
</reference>
<evidence type="ECO:0000256" key="5">
    <source>
        <dbReference type="ARBA" id="ARBA00023136"/>
    </source>
</evidence>
<dbReference type="Proteomes" id="UP000605201">
    <property type="component" value="Unassembled WGS sequence"/>
</dbReference>
<keyword evidence="5 6" id="KW-0472">Membrane</keyword>
<evidence type="ECO:0000256" key="2">
    <source>
        <dbReference type="ARBA" id="ARBA00022475"/>
    </source>
</evidence>
<dbReference type="GO" id="GO:0022904">
    <property type="term" value="P:respiratory electron transport chain"/>
    <property type="evidence" value="ECO:0007669"/>
    <property type="project" value="InterPro"/>
</dbReference>
<evidence type="ECO:0000259" key="7">
    <source>
        <dbReference type="Pfam" id="PF01292"/>
    </source>
</evidence>
<evidence type="ECO:0000313" key="9">
    <source>
        <dbReference type="Proteomes" id="UP000605201"/>
    </source>
</evidence>
<dbReference type="InterPro" id="IPR016174">
    <property type="entry name" value="Di-haem_cyt_TM"/>
</dbReference>
<keyword evidence="4 6" id="KW-1133">Transmembrane helix</keyword>
<accession>A0A8J6P8H6</accession>
<evidence type="ECO:0000256" key="1">
    <source>
        <dbReference type="ARBA" id="ARBA00004651"/>
    </source>
</evidence>
<dbReference type="EMBL" id="JACNIG010000454">
    <property type="protein sequence ID" value="MBC8434532.1"/>
    <property type="molecule type" value="Genomic_DNA"/>
</dbReference>
<comment type="caution">
    <text evidence="8">The sequence shown here is derived from an EMBL/GenBank/DDBJ whole genome shotgun (WGS) entry which is preliminary data.</text>
</comment>
<evidence type="ECO:0000256" key="3">
    <source>
        <dbReference type="ARBA" id="ARBA00022692"/>
    </source>
</evidence>
<dbReference type="AlphaFoldDB" id="A0A8J6P8H6"/>
<dbReference type="GO" id="GO:0005886">
    <property type="term" value="C:plasma membrane"/>
    <property type="evidence" value="ECO:0007669"/>
    <property type="project" value="UniProtKB-SubCell"/>
</dbReference>
<dbReference type="GO" id="GO:0009055">
    <property type="term" value="F:electron transfer activity"/>
    <property type="evidence" value="ECO:0007669"/>
    <property type="project" value="InterPro"/>
</dbReference>
<keyword evidence="2" id="KW-1003">Cell membrane</keyword>
<protein>
    <recommendedName>
        <fullName evidence="7">Cytochrome b561 bacterial/Ni-hydrogenase domain-containing protein</fullName>
    </recommendedName>
</protein>
<dbReference type="InterPro" id="IPR011577">
    <property type="entry name" value="Cyt_b561_bac/Ni-Hgenase"/>
</dbReference>
<sequence>MNKSKKNIIRIKNGQKYFFRFTVNQRIQHFILATCVIVLALTGFPLKFHDAFWAHRLYALFGGIKAAPIVHKVAGVVLLVLFVYHCIYTCYHAYVGQIIPLKKKEGLSIGKLVKVVLSHPFIPNLKDVKDIIGLFKYGSSPN</sequence>
<dbReference type="Pfam" id="PF01292">
    <property type="entry name" value="Ni_hydr_CYTB"/>
    <property type="match status" value="1"/>
</dbReference>
<proteinExistence type="predicted"/>
<organism evidence="8 9">
    <name type="scientific">Candidatus Desulfatibia vada</name>
    <dbReference type="NCBI Taxonomy" id="2841696"/>
    <lineage>
        <taxon>Bacteria</taxon>
        <taxon>Pseudomonadati</taxon>
        <taxon>Thermodesulfobacteriota</taxon>
        <taxon>Desulfobacteria</taxon>
        <taxon>Desulfobacterales</taxon>
        <taxon>Desulfobacterales incertae sedis</taxon>
        <taxon>Candidatus Desulfatibia</taxon>
    </lineage>
</organism>
<feature type="domain" description="Cytochrome b561 bacterial/Ni-hydrogenase" evidence="7">
    <location>
        <begin position="24"/>
        <end position="96"/>
    </location>
</feature>
<feature type="transmembrane region" description="Helical" evidence="6">
    <location>
        <begin position="69"/>
        <end position="94"/>
    </location>
</feature>
<evidence type="ECO:0000256" key="4">
    <source>
        <dbReference type="ARBA" id="ARBA00022989"/>
    </source>
</evidence>
<dbReference type="Gene3D" id="1.20.950.20">
    <property type="entry name" value="Transmembrane di-heme cytochromes, Chain C"/>
    <property type="match status" value="1"/>
</dbReference>
<keyword evidence="3 6" id="KW-0812">Transmembrane</keyword>
<dbReference type="SUPFAM" id="SSF81342">
    <property type="entry name" value="Transmembrane di-heme cytochromes"/>
    <property type="match status" value="1"/>
</dbReference>
<comment type="subcellular location">
    <subcellularLocation>
        <location evidence="1">Cell membrane</location>
        <topology evidence="1">Multi-pass membrane protein</topology>
    </subcellularLocation>
</comment>
<name>A0A8J6P8H6_9BACT</name>
<evidence type="ECO:0000256" key="6">
    <source>
        <dbReference type="SAM" id="Phobius"/>
    </source>
</evidence>
<feature type="transmembrane region" description="Helical" evidence="6">
    <location>
        <begin position="30"/>
        <end position="49"/>
    </location>
</feature>
<evidence type="ECO:0000313" key="8">
    <source>
        <dbReference type="EMBL" id="MBC8434532.1"/>
    </source>
</evidence>
<gene>
    <name evidence="8" type="ORF">H8D96_21700</name>
</gene>